<dbReference type="AlphaFoldDB" id="A0A1V2DWE5"/>
<organism evidence="1 2">
    <name type="scientific">Marinobacter lutaoensis</name>
    <dbReference type="NCBI Taxonomy" id="135739"/>
    <lineage>
        <taxon>Bacteria</taxon>
        <taxon>Pseudomonadati</taxon>
        <taxon>Pseudomonadota</taxon>
        <taxon>Gammaproteobacteria</taxon>
        <taxon>Pseudomonadales</taxon>
        <taxon>Marinobacteraceae</taxon>
        <taxon>Marinobacter</taxon>
    </lineage>
</organism>
<dbReference type="Proteomes" id="UP000189339">
    <property type="component" value="Unassembled WGS sequence"/>
</dbReference>
<proteinExistence type="predicted"/>
<gene>
    <name evidence="1" type="ORF">BTO32_00700</name>
</gene>
<dbReference type="RefSeq" id="WP_076722528.1">
    <property type="nucleotide sequence ID" value="NZ_MSCW01000001.1"/>
</dbReference>
<sequence length="447" mass="50690">MRQSTSELTHPSGPISGHTLRNLKLVLESVVGDGEVRDLDLAMLLNVPVNRLGRLKKSGAPADVANVADTDGNEDDDAPTIRPNQAVLVRLLLKYPEYAPLTLRPSNAEMFDLLAPLMPGNEGQPPGKQGYAPLFGRSYVSSYKMLSEGEATSLPVVRLQMLMVGCLAEMFRELCRQYIGEATVPVPEYVQESLRQDTGWHLLRARDSLTDWMPDPVYDTFTVQLHERWRAWFEGRYLGVLHDEAVSRDIDPDRALAKGAWSNRNEVTTEDLRRYSRATQPILGREDSLFSLFRESFGLTSAEAFWTLGLQVKAYYRFRQRAHQRIDAPSAILVRYLFRYPEDLRHIIALPPSGASVLRAIQKIDPEFRTSQLGPLFGASRVMSYEFASDQQSCPFFARRLATVFAEQHRRGRPIYAQLRECVEDELRARGVSAEAFWKDGRWNPEG</sequence>
<dbReference type="OrthoDB" id="6362648at2"/>
<dbReference type="EMBL" id="MSCW01000001">
    <property type="protein sequence ID" value="ONF45033.1"/>
    <property type="molecule type" value="Genomic_DNA"/>
</dbReference>
<evidence type="ECO:0000313" key="1">
    <source>
        <dbReference type="EMBL" id="ONF45033.1"/>
    </source>
</evidence>
<name>A0A1V2DWE5_9GAMM</name>
<evidence type="ECO:0000313" key="2">
    <source>
        <dbReference type="Proteomes" id="UP000189339"/>
    </source>
</evidence>
<keyword evidence="2" id="KW-1185">Reference proteome</keyword>
<reference evidence="1 2" key="1">
    <citation type="submission" date="2016-12" db="EMBL/GenBank/DDBJ databases">
        <title>Marinobacter lutaoensis whole genome sequencing.</title>
        <authorList>
            <person name="Verma A."/>
            <person name="Krishnamurthi S."/>
        </authorList>
    </citation>
    <scope>NUCLEOTIDE SEQUENCE [LARGE SCALE GENOMIC DNA]</scope>
    <source>
        <strain evidence="1 2">T5054</strain>
    </source>
</reference>
<protein>
    <submittedName>
        <fullName evidence="1">Uncharacterized protein</fullName>
    </submittedName>
</protein>
<comment type="caution">
    <text evidence="1">The sequence shown here is derived from an EMBL/GenBank/DDBJ whole genome shotgun (WGS) entry which is preliminary data.</text>
</comment>
<accession>A0A1V2DWE5</accession>